<dbReference type="Gene3D" id="3.50.80.10">
    <property type="entry name" value="D-tyrosyl-tRNA(Tyr) deacylase"/>
    <property type="match status" value="1"/>
</dbReference>
<dbReference type="SUPFAM" id="SSF69500">
    <property type="entry name" value="DTD-like"/>
    <property type="match status" value="1"/>
</dbReference>
<dbReference type="GO" id="GO:0043908">
    <property type="term" value="F:Ser(Gly)-tRNA(Ala) hydrolase activity"/>
    <property type="evidence" value="ECO:0007669"/>
    <property type="project" value="UniProtKB-UniRule"/>
</dbReference>
<dbReference type="InterPro" id="IPR023509">
    <property type="entry name" value="DTD-like_sf"/>
</dbReference>
<dbReference type="GO" id="GO:0005737">
    <property type="term" value="C:cytoplasm"/>
    <property type="evidence" value="ECO:0007669"/>
    <property type="project" value="UniProtKB-SubCell"/>
</dbReference>
<feature type="short sequence motif" description="Gly-cisPro motif, important for rejection of L-amino acids" evidence="2">
    <location>
        <begin position="143"/>
        <end position="144"/>
    </location>
</feature>
<protein>
    <recommendedName>
        <fullName evidence="2">D-aminoacyl-tRNA deacylase</fullName>
        <shortName evidence="2">DTD</shortName>
        <ecNumber evidence="2">3.1.1.96</ecNumber>
    </recommendedName>
    <alternativeName>
        <fullName evidence="2">Gly-tRNA(Ala) deacylase</fullName>
        <ecNumber evidence="2">3.1.1.-</ecNumber>
    </alternativeName>
</protein>
<dbReference type="GO" id="GO:0000049">
    <property type="term" value="F:tRNA binding"/>
    <property type="evidence" value="ECO:0007669"/>
    <property type="project" value="UniProtKB-UniRule"/>
</dbReference>
<comment type="subcellular location">
    <subcellularLocation>
        <location evidence="2">Cytoplasm</location>
    </subcellularLocation>
</comment>
<dbReference type="RefSeq" id="WP_129353696.1">
    <property type="nucleotide sequence ID" value="NZ_CP026538.1"/>
</dbReference>
<evidence type="ECO:0000256" key="1">
    <source>
        <dbReference type="ARBA" id="ARBA00009673"/>
    </source>
</evidence>
<dbReference type="EC" id="3.1.1.96" evidence="2"/>
<keyword evidence="2" id="KW-0694">RNA-binding</keyword>
<proteinExistence type="inferred from homology"/>
<name>A0A4P6HM75_9BACT</name>
<comment type="domain">
    <text evidence="2">A Gly-cisPro motif from one monomer fits into the active site of the other monomer to allow specific chiral rejection of L-amino acids.</text>
</comment>
<dbReference type="EC" id="3.1.1.-" evidence="2"/>
<comment type="catalytic activity">
    <reaction evidence="2">
        <text>a D-aminoacyl-tRNA + H2O = a tRNA + a D-alpha-amino acid + H(+)</text>
        <dbReference type="Rhea" id="RHEA:13953"/>
        <dbReference type="Rhea" id="RHEA-COMP:10123"/>
        <dbReference type="Rhea" id="RHEA-COMP:10124"/>
        <dbReference type="ChEBI" id="CHEBI:15377"/>
        <dbReference type="ChEBI" id="CHEBI:15378"/>
        <dbReference type="ChEBI" id="CHEBI:59871"/>
        <dbReference type="ChEBI" id="CHEBI:78442"/>
        <dbReference type="ChEBI" id="CHEBI:79333"/>
        <dbReference type="EC" id="3.1.1.96"/>
    </reaction>
</comment>
<dbReference type="FunFam" id="3.50.80.10:FF:000001">
    <property type="entry name" value="D-aminoacyl-tRNA deacylase"/>
    <property type="match status" value="1"/>
</dbReference>
<dbReference type="GO" id="GO:0051500">
    <property type="term" value="F:D-tyrosyl-tRNA(Tyr) deacylase activity"/>
    <property type="evidence" value="ECO:0007669"/>
    <property type="project" value="TreeGrafter"/>
</dbReference>
<dbReference type="NCBIfam" id="TIGR00256">
    <property type="entry name" value="D-aminoacyl-tRNA deacylase"/>
    <property type="match status" value="1"/>
</dbReference>
<keyword evidence="2" id="KW-0963">Cytoplasm</keyword>
<evidence type="ECO:0000313" key="3">
    <source>
        <dbReference type="EMBL" id="QAZ68317.1"/>
    </source>
</evidence>
<evidence type="ECO:0000256" key="2">
    <source>
        <dbReference type="HAMAP-Rule" id="MF_00518"/>
    </source>
</evidence>
<evidence type="ECO:0000313" key="4">
    <source>
        <dbReference type="Proteomes" id="UP000293296"/>
    </source>
</evidence>
<dbReference type="HAMAP" id="MF_00518">
    <property type="entry name" value="Deacylase_Dtd"/>
    <property type="match status" value="1"/>
</dbReference>
<accession>A0A4P6HM75</accession>
<dbReference type="Proteomes" id="UP000293296">
    <property type="component" value="Chromosome"/>
</dbReference>
<dbReference type="GO" id="GO:0019478">
    <property type="term" value="P:D-amino acid catabolic process"/>
    <property type="evidence" value="ECO:0007669"/>
    <property type="project" value="UniProtKB-UniRule"/>
</dbReference>
<sequence>MRLVVQRVRQASVAVGGETVSSIAAGLLVLVGFGAADGPDFAAGKACRGLLEKLLDLRIFPDEAGKLNLSLRETGGGLLLVSQFTLYASCRKGRRPSFSEAAPPQVALGLYDAFVEMARQALPGRVGGGVFGADMDVSLVNWGPVTILLDSADFAAGT</sequence>
<dbReference type="OrthoDB" id="9801395at2"/>
<gene>
    <name evidence="2" type="primary">dtd</name>
    <name evidence="3" type="ORF">C3Y92_14230</name>
</gene>
<dbReference type="GO" id="GO:0106026">
    <property type="term" value="F:Gly-tRNA(Ala) deacylase activity"/>
    <property type="evidence" value="ECO:0007669"/>
    <property type="project" value="UniProtKB-UniRule"/>
</dbReference>
<dbReference type="InterPro" id="IPR003732">
    <property type="entry name" value="Daa-tRNA_deacyls_DTD"/>
</dbReference>
<dbReference type="Pfam" id="PF02580">
    <property type="entry name" value="Tyr_Deacylase"/>
    <property type="match status" value="1"/>
</dbReference>
<organism evidence="3 4">
    <name type="scientific">Solidesulfovibrio carbinolicus</name>
    <dbReference type="NCBI Taxonomy" id="296842"/>
    <lineage>
        <taxon>Bacteria</taxon>
        <taxon>Pseudomonadati</taxon>
        <taxon>Thermodesulfobacteriota</taxon>
        <taxon>Desulfovibrionia</taxon>
        <taxon>Desulfovibrionales</taxon>
        <taxon>Desulfovibrionaceae</taxon>
        <taxon>Solidesulfovibrio</taxon>
    </lineage>
</organism>
<comment type="subunit">
    <text evidence="2">Homodimer.</text>
</comment>
<dbReference type="PANTHER" id="PTHR10472:SF5">
    <property type="entry name" value="D-AMINOACYL-TRNA DEACYLASE 1"/>
    <property type="match status" value="1"/>
</dbReference>
<dbReference type="AlphaFoldDB" id="A0A4P6HM75"/>
<comment type="similarity">
    <text evidence="1 2">Belongs to the DTD family.</text>
</comment>
<dbReference type="PANTHER" id="PTHR10472">
    <property type="entry name" value="D-TYROSYL-TRNA TYR DEACYLASE"/>
    <property type="match status" value="1"/>
</dbReference>
<keyword evidence="2" id="KW-0378">Hydrolase</keyword>
<comment type="catalytic activity">
    <reaction evidence="2">
        <text>glycyl-tRNA(Ala) + H2O = tRNA(Ala) + glycine + H(+)</text>
        <dbReference type="Rhea" id="RHEA:53744"/>
        <dbReference type="Rhea" id="RHEA-COMP:9657"/>
        <dbReference type="Rhea" id="RHEA-COMP:13640"/>
        <dbReference type="ChEBI" id="CHEBI:15377"/>
        <dbReference type="ChEBI" id="CHEBI:15378"/>
        <dbReference type="ChEBI" id="CHEBI:57305"/>
        <dbReference type="ChEBI" id="CHEBI:78442"/>
        <dbReference type="ChEBI" id="CHEBI:78522"/>
    </reaction>
</comment>
<comment type="function">
    <text evidence="2">An aminoacyl-tRNA editing enzyme that deacylates mischarged D-aminoacyl-tRNAs. Also deacylates mischarged glycyl-tRNA(Ala), protecting cells against glycine mischarging by AlaRS. Acts via tRNA-based rather than protein-based catalysis; rejects L-amino acids rather than detecting D-amino acids in the active site. By recycling D-aminoacyl-tRNA to D-amino acids and free tRNA molecules, this enzyme counteracts the toxicity associated with the formation of D-aminoacyl-tRNA entities in vivo and helps enforce protein L-homochirality.</text>
</comment>
<dbReference type="EMBL" id="CP026538">
    <property type="protein sequence ID" value="QAZ68317.1"/>
    <property type="molecule type" value="Genomic_DNA"/>
</dbReference>
<reference evidence="3 4" key="1">
    <citation type="submission" date="2018-02" db="EMBL/GenBank/DDBJ databases">
        <title>Genome sequence of Desulfovibrio carbinolicus DSM 3852.</title>
        <authorList>
            <person name="Wilbanks E."/>
            <person name="Skennerton C.T."/>
            <person name="Orphan V.J."/>
        </authorList>
    </citation>
    <scope>NUCLEOTIDE SEQUENCE [LARGE SCALE GENOMIC DNA]</scope>
    <source>
        <strain evidence="3 4">DSM 3852</strain>
    </source>
</reference>
<keyword evidence="2" id="KW-0820">tRNA-binding</keyword>
<keyword evidence="4" id="KW-1185">Reference proteome</keyword>
<dbReference type="KEGG" id="dcb:C3Y92_14230"/>